<evidence type="ECO:0000256" key="1">
    <source>
        <dbReference type="SAM" id="MobiDB-lite"/>
    </source>
</evidence>
<reference evidence="3" key="1">
    <citation type="submission" date="2016-06" db="EMBL/GenBank/DDBJ databases">
        <authorList>
            <person name="Varghese N."/>
            <person name="Submissions Spin"/>
        </authorList>
    </citation>
    <scope>NUCLEOTIDE SEQUENCE [LARGE SCALE GENOMIC DNA]</scope>
    <source>
        <strain evidence="3">DSM 45431</strain>
    </source>
</reference>
<protein>
    <submittedName>
        <fullName evidence="2">Uncharacterized protein</fullName>
    </submittedName>
</protein>
<feature type="compositionally biased region" description="Low complexity" evidence="1">
    <location>
        <begin position="8"/>
        <end position="22"/>
    </location>
</feature>
<name>A0A1C6S8R3_9ACTN</name>
<sequence length="49" mass="5039">MAKNNCCGNSGKSGSDSGGVSSARLRQNSDSSNEFGGYTKGRFSFAQAD</sequence>
<dbReference type="STRING" id="568872.GA0070624_3196"/>
<dbReference type="EMBL" id="FMHV01000002">
    <property type="protein sequence ID" value="SCL25885.1"/>
    <property type="molecule type" value="Genomic_DNA"/>
</dbReference>
<accession>A0A1C6S8R3</accession>
<feature type="region of interest" description="Disordered" evidence="1">
    <location>
        <begin position="1"/>
        <end position="49"/>
    </location>
</feature>
<evidence type="ECO:0000313" key="3">
    <source>
        <dbReference type="Proteomes" id="UP000199413"/>
    </source>
</evidence>
<dbReference type="AlphaFoldDB" id="A0A1C6S8R3"/>
<gene>
    <name evidence="2" type="ORF">GA0070624_3196</name>
</gene>
<keyword evidence="3" id="KW-1185">Reference proteome</keyword>
<evidence type="ECO:0000313" key="2">
    <source>
        <dbReference type="EMBL" id="SCL25885.1"/>
    </source>
</evidence>
<feature type="compositionally biased region" description="Polar residues" evidence="1">
    <location>
        <begin position="24"/>
        <end position="34"/>
    </location>
</feature>
<proteinExistence type="predicted"/>
<organism evidence="2 3">
    <name type="scientific">Micromonospora rhizosphaerae</name>
    <dbReference type="NCBI Taxonomy" id="568872"/>
    <lineage>
        <taxon>Bacteria</taxon>
        <taxon>Bacillati</taxon>
        <taxon>Actinomycetota</taxon>
        <taxon>Actinomycetes</taxon>
        <taxon>Micromonosporales</taxon>
        <taxon>Micromonosporaceae</taxon>
        <taxon>Micromonospora</taxon>
    </lineage>
</organism>
<dbReference type="Proteomes" id="UP000199413">
    <property type="component" value="Unassembled WGS sequence"/>
</dbReference>